<sequence length="321" mass="33609">MTLSVPDILVTLSEIQQAADRLRGHALRTPLLPFPGEALHLKAENLQPTGAFKLRGALNVLLGLSEAERARGVVAHSSGNHAQAVAWAAAALGVRAVVVMPENAPAVKFERTRALGAEVVVVEASHEAREQRTEQLVLEQGLVPVLPYDDRRIIAGAGTVGLEILEDLPGLQTVLVPVSGGGLISGVAAAIKRLKPSVRVIGVEPELAADARDSLRAGERVAWAPAQTARTLADGLRVGQVGELNWLHLQALVDDIVTVSEEEMLQAMRRALLEARVVAEPSGAVSVAAGLRPELRGSGTVAVVSGGTVEASLLTRVLAEA</sequence>
<evidence type="ECO:0000256" key="4">
    <source>
        <dbReference type="ARBA" id="ARBA00023239"/>
    </source>
</evidence>
<keyword evidence="4 6" id="KW-0456">Lyase</keyword>
<evidence type="ECO:0000256" key="2">
    <source>
        <dbReference type="ARBA" id="ARBA00010869"/>
    </source>
</evidence>
<keyword evidence="3" id="KW-0663">Pyridoxal phosphate</keyword>
<gene>
    <name evidence="6" type="ORF">HNR42_001552</name>
</gene>
<organism evidence="6 7">
    <name type="scientific">Deinobacterium chartae</name>
    <dbReference type="NCBI Taxonomy" id="521158"/>
    <lineage>
        <taxon>Bacteria</taxon>
        <taxon>Thermotogati</taxon>
        <taxon>Deinococcota</taxon>
        <taxon>Deinococci</taxon>
        <taxon>Deinococcales</taxon>
        <taxon>Deinococcaceae</taxon>
        <taxon>Deinobacterium</taxon>
    </lineage>
</organism>
<keyword evidence="7" id="KW-1185">Reference proteome</keyword>
<dbReference type="PANTHER" id="PTHR48078">
    <property type="entry name" value="THREONINE DEHYDRATASE, MITOCHONDRIAL-RELATED"/>
    <property type="match status" value="1"/>
</dbReference>
<dbReference type="InterPro" id="IPR001926">
    <property type="entry name" value="TrpB-like_PALP"/>
</dbReference>
<feature type="domain" description="Tryptophan synthase beta chain-like PALP" evidence="5">
    <location>
        <begin position="25"/>
        <end position="306"/>
    </location>
</feature>
<dbReference type="GO" id="GO:0006567">
    <property type="term" value="P:L-threonine catabolic process"/>
    <property type="evidence" value="ECO:0007669"/>
    <property type="project" value="TreeGrafter"/>
</dbReference>
<dbReference type="SUPFAM" id="SSF53686">
    <property type="entry name" value="Tryptophan synthase beta subunit-like PLP-dependent enzymes"/>
    <property type="match status" value="1"/>
</dbReference>
<dbReference type="InterPro" id="IPR000634">
    <property type="entry name" value="Ser/Thr_deHydtase_PyrdxlP-BS"/>
</dbReference>
<dbReference type="RefSeq" id="WP_183986249.1">
    <property type="nucleotide sequence ID" value="NZ_JACHHG010000005.1"/>
</dbReference>
<dbReference type="GO" id="GO:0004794">
    <property type="term" value="F:threonine deaminase activity"/>
    <property type="evidence" value="ECO:0007669"/>
    <property type="project" value="UniProtKB-EC"/>
</dbReference>
<dbReference type="Pfam" id="PF00291">
    <property type="entry name" value="PALP"/>
    <property type="match status" value="1"/>
</dbReference>
<evidence type="ECO:0000256" key="3">
    <source>
        <dbReference type="ARBA" id="ARBA00022898"/>
    </source>
</evidence>
<comment type="similarity">
    <text evidence="2">Belongs to the serine/threonine dehydratase family.</text>
</comment>
<proteinExistence type="inferred from homology"/>
<dbReference type="InterPro" id="IPR036052">
    <property type="entry name" value="TrpB-like_PALP_sf"/>
</dbReference>
<evidence type="ECO:0000259" key="5">
    <source>
        <dbReference type="Pfam" id="PF00291"/>
    </source>
</evidence>
<dbReference type="GO" id="GO:0030170">
    <property type="term" value="F:pyridoxal phosphate binding"/>
    <property type="evidence" value="ECO:0007669"/>
    <property type="project" value="InterPro"/>
</dbReference>
<dbReference type="GO" id="GO:0006565">
    <property type="term" value="P:L-serine catabolic process"/>
    <property type="evidence" value="ECO:0007669"/>
    <property type="project" value="TreeGrafter"/>
</dbReference>
<dbReference type="GO" id="GO:0003941">
    <property type="term" value="F:L-serine ammonia-lyase activity"/>
    <property type="evidence" value="ECO:0007669"/>
    <property type="project" value="TreeGrafter"/>
</dbReference>
<dbReference type="Proteomes" id="UP000569951">
    <property type="component" value="Unassembled WGS sequence"/>
</dbReference>
<reference evidence="6 7" key="1">
    <citation type="submission" date="2020-08" db="EMBL/GenBank/DDBJ databases">
        <title>Genomic Encyclopedia of Type Strains, Phase IV (KMG-IV): sequencing the most valuable type-strain genomes for metagenomic binning, comparative biology and taxonomic classification.</title>
        <authorList>
            <person name="Goeker M."/>
        </authorList>
    </citation>
    <scope>NUCLEOTIDE SEQUENCE [LARGE SCALE GENOMIC DNA]</scope>
    <source>
        <strain evidence="6 7">DSM 21458</strain>
    </source>
</reference>
<dbReference type="PANTHER" id="PTHR48078:SF6">
    <property type="entry name" value="L-THREONINE DEHYDRATASE CATABOLIC TDCB"/>
    <property type="match status" value="1"/>
</dbReference>
<dbReference type="Gene3D" id="3.40.50.1100">
    <property type="match status" value="2"/>
</dbReference>
<evidence type="ECO:0000313" key="7">
    <source>
        <dbReference type="Proteomes" id="UP000569951"/>
    </source>
</evidence>
<evidence type="ECO:0000256" key="1">
    <source>
        <dbReference type="ARBA" id="ARBA00001933"/>
    </source>
</evidence>
<protein>
    <submittedName>
        <fullName evidence="6">Threonine dehydratase</fullName>
        <ecNumber evidence="6">4.3.1.19</ecNumber>
    </submittedName>
</protein>
<dbReference type="FunFam" id="3.40.50.1100:FF:000007">
    <property type="entry name" value="L-threonine dehydratase catabolic TdcB"/>
    <property type="match status" value="1"/>
</dbReference>
<dbReference type="AlphaFoldDB" id="A0A841HXJ3"/>
<evidence type="ECO:0000313" key="6">
    <source>
        <dbReference type="EMBL" id="MBB6098127.1"/>
    </source>
</evidence>
<dbReference type="CDD" id="cd01562">
    <property type="entry name" value="Thr-dehyd"/>
    <property type="match status" value="1"/>
</dbReference>
<name>A0A841HXJ3_9DEIO</name>
<comment type="cofactor">
    <cofactor evidence="1">
        <name>pyridoxal 5'-phosphate</name>
        <dbReference type="ChEBI" id="CHEBI:597326"/>
    </cofactor>
</comment>
<accession>A0A841HXJ3</accession>
<comment type="caution">
    <text evidence="6">The sequence shown here is derived from an EMBL/GenBank/DDBJ whole genome shotgun (WGS) entry which is preliminary data.</text>
</comment>
<dbReference type="EC" id="4.3.1.19" evidence="6"/>
<dbReference type="EMBL" id="JACHHG010000005">
    <property type="protein sequence ID" value="MBB6098127.1"/>
    <property type="molecule type" value="Genomic_DNA"/>
</dbReference>
<dbReference type="InterPro" id="IPR050147">
    <property type="entry name" value="Ser/Thr_Dehydratase"/>
</dbReference>
<dbReference type="GO" id="GO:0009097">
    <property type="term" value="P:isoleucine biosynthetic process"/>
    <property type="evidence" value="ECO:0007669"/>
    <property type="project" value="TreeGrafter"/>
</dbReference>
<dbReference type="PROSITE" id="PS00165">
    <property type="entry name" value="DEHYDRATASE_SER_THR"/>
    <property type="match status" value="1"/>
</dbReference>